<comment type="subcellular location">
    <subcellularLocation>
        <location evidence="1">Membrane</location>
        <topology evidence="1">Single-pass membrane protein</topology>
    </subcellularLocation>
</comment>
<protein>
    <recommendedName>
        <fullName evidence="10">Mid2 domain-containing protein</fullName>
    </recommendedName>
</protein>
<dbReference type="AlphaFoldDB" id="A0AAD7EAB1"/>
<evidence type="ECO:0000256" key="1">
    <source>
        <dbReference type="ARBA" id="ARBA00004167"/>
    </source>
</evidence>
<evidence type="ECO:0000256" key="3">
    <source>
        <dbReference type="ARBA" id="ARBA00022989"/>
    </source>
</evidence>
<evidence type="ECO:0008006" key="10">
    <source>
        <dbReference type="Google" id="ProtNLM"/>
    </source>
</evidence>
<feature type="transmembrane region" description="Helical" evidence="6">
    <location>
        <begin position="194"/>
        <end position="217"/>
    </location>
</feature>
<dbReference type="GO" id="GO:0071944">
    <property type="term" value="C:cell periphery"/>
    <property type="evidence" value="ECO:0007669"/>
    <property type="project" value="UniProtKB-ARBA"/>
</dbReference>
<evidence type="ECO:0000256" key="2">
    <source>
        <dbReference type="ARBA" id="ARBA00022692"/>
    </source>
</evidence>
<dbReference type="PANTHER" id="PTHR15549">
    <property type="entry name" value="PAIRED IMMUNOGLOBULIN-LIKE TYPE 2 RECEPTOR"/>
    <property type="match status" value="1"/>
</dbReference>
<feature type="signal peptide" evidence="7">
    <location>
        <begin position="1"/>
        <end position="20"/>
    </location>
</feature>
<evidence type="ECO:0000313" key="8">
    <source>
        <dbReference type="EMBL" id="KAJ7304770.1"/>
    </source>
</evidence>
<evidence type="ECO:0000256" key="5">
    <source>
        <dbReference type="SAM" id="MobiDB-lite"/>
    </source>
</evidence>
<keyword evidence="3 6" id="KW-1133">Transmembrane helix</keyword>
<feature type="region of interest" description="Disordered" evidence="5">
    <location>
        <begin position="127"/>
        <end position="187"/>
    </location>
</feature>
<name>A0AAD7EAB1_9AGAR</name>
<reference evidence="8" key="1">
    <citation type="submission" date="2023-03" db="EMBL/GenBank/DDBJ databases">
        <title>Massive genome expansion in bonnet fungi (Mycena s.s.) driven by repeated elements and novel gene families across ecological guilds.</title>
        <authorList>
            <consortium name="Lawrence Berkeley National Laboratory"/>
            <person name="Harder C.B."/>
            <person name="Miyauchi S."/>
            <person name="Viragh M."/>
            <person name="Kuo A."/>
            <person name="Thoen E."/>
            <person name="Andreopoulos B."/>
            <person name="Lu D."/>
            <person name="Skrede I."/>
            <person name="Drula E."/>
            <person name="Henrissat B."/>
            <person name="Morin E."/>
            <person name="Kohler A."/>
            <person name="Barry K."/>
            <person name="LaButti K."/>
            <person name="Morin E."/>
            <person name="Salamov A."/>
            <person name="Lipzen A."/>
            <person name="Mereny Z."/>
            <person name="Hegedus B."/>
            <person name="Baldrian P."/>
            <person name="Stursova M."/>
            <person name="Weitz H."/>
            <person name="Taylor A."/>
            <person name="Grigoriev I.V."/>
            <person name="Nagy L.G."/>
            <person name="Martin F."/>
            <person name="Kauserud H."/>
        </authorList>
    </citation>
    <scope>NUCLEOTIDE SEQUENCE</scope>
    <source>
        <strain evidence="8">CBHHK002</strain>
    </source>
</reference>
<evidence type="ECO:0000256" key="6">
    <source>
        <dbReference type="SAM" id="Phobius"/>
    </source>
</evidence>
<feature type="region of interest" description="Disordered" evidence="5">
    <location>
        <begin position="302"/>
        <end position="322"/>
    </location>
</feature>
<dbReference type="PANTHER" id="PTHR15549:SF26">
    <property type="entry name" value="AXIAL BUDDING PATTERN PROTEIN 2-RELATED"/>
    <property type="match status" value="1"/>
</dbReference>
<evidence type="ECO:0000313" key="9">
    <source>
        <dbReference type="Proteomes" id="UP001218218"/>
    </source>
</evidence>
<dbReference type="Proteomes" id="UP001218218">
    <property type="component" value="Unassembled WGS sequence"/>
</dbReference>
<keyword evidence="2 6" id="KW-0812">Transmembrane</keyword>
<evidence type="ECO:0000256" key="4">
    <source>
        <dbReference type="ARBA" id="ARBA00023136"/>
    </source>
</evidence>
<feature type="compositionally biased region" description="Basic and acidic residues" evidence="5">
    <location>
        <begin position="307"/>
        <end position="322"/>
    </location>
</feature>
<keyword evidence="4 6" id="KW-0472">Membrane</keyword>
<feature type="chain" id="PRO_5042141593" description="Mid2 domain-containing protein" evidence="7">
    <location>
        <begin position="21"/>
        <end position="590"/>
    </location>
</feature>
<feature type="compositionally biased region" description="Low complexity" evidence="5">
    <location>
        <begin position="127"/>
        <end position="180"/>
    </location>
</feature>
<sequence length="590" mass="63350">MFSLTKGLLGLLLGPTGVLSLTINPLSSAQAGAAMTITWTSSSGDPSFSIELSAPSFNAGLALANNVIPTTDQINITLPVVPAGDKYTIQFVSITNINQVLATSSDFSIAAAGSAISATLATSSESLSVASPPPTGGSSTSAVSGIPTGNANASSSVPIASSSTAATTTNSSTSQSPTGSILPTPRPIHHHSNAGAIAGGVVGGTLVIVLVLLRWWYMRYRRAAVNQVDPFGVTDKPAFLDAPVSTMLAPPHSQDVFRPWGETATLAGPSTPLPASTSAAAIHIPANDSKELIVLRWDPPAAATERPSTRSREEELEEQDHLSPKLRISGLHRTTVNKFNPYWQGILLSAGNPKNKTKTIPRASSTLIIRNPCSAPPPFLQKCENGTRHAFASLRHRESNSKGIRKVTPLTRVLMLMSSTSTHVTTVKLALPGIQKIENENAMLVLVGACRIHAGQHGVRSILEVDDDVLRLVLHKPVSWLREREPRTRRPLARGQKLNAKVRDVRGQRRQYQIFVRYQRRDVNENELGDQSPLQRKICQIHRQLERSESKDMTFRANSEGIPTRTRETTPEYYGEVGVASAAGAEQLNE</sequence>
<keyword evidence="9" id="KW-1185">Reference proteome</keyword>
<gene>
    <name evidence="8" type="ORF">DFH08DRAFT_825334</name>
</gene>
<evidence type="ECO:0000256" key="7">
    <source>
        <dbReference type="SAM" id="SignalP"/>
    </source>
</evidence>
<dbReference type="GO" id="GO:0016020">
    <property type="term" value="C:membrane"/>
    <property type="evidence" value="ECO:0007669"/>
    <property type="project" value="UniProtKB-SubCell"/>
</dbReference>
<proteinExistence type="predicted"/>
<organism evidence="8 9">
    <name type="scientific">Mycena albidolilacea</name>
    <dbReference type="NCBI Taxonomy" id="1033008"/>
    <lineage>
        <taxon>Eukaryota</taxon>
        <taxon>Fungi</taxon>
        <taxon>Dikarya</taxon>
        <taxon>Basidiomycota</taxon>
        <taxon>Agaricomycotina</taxon>
        <taxon>Agaricomycetes</taxon>
        <taxon>Agaricomycetidae</taxon>
        <taxon>Agaricales</taxon>
        <taxon>Marasmiineae</taxon>
        <taxon>Mycenaceae</taxon>
        <taxon>Mycena</taxon>
    </lineage>
</organism>
<accession>A0AAD7EAB1</accession>
<dbReference type="InterPro" id="IPR051694">
    <property type="entry name" value="Immunoregulatory_rcpt-like"/>
</dbReference>
<keyword evidence="7" id="KW-0732">Signal</keyword>
<dbReference type="EMBL" id="JARIHO010000099">
    <property type="protein sequence ID" value="KAJ7304770.1"/>
    <property type="molecule type" value="Genomic_DNA"/>
</dbReference>
<comment type="caution">
    <text evidence="8">The sequence shown here is derived from an EMBL/GenBank/DDBJ whole genome shotgun (WGS) entry which is preliminary data.</text>
</comment>